<accession>A0A4Y3R4M9</accession>
<dbReference type="EMBL" id="BJMM01000029">
    <property type="protein sequence ID" value="GEB52259.1"/>
    <property type="molecule type" value="Genomic_DNA"/>
</dbReference>
<name>A0A4Y3R4M9_STRCI</name>
<feature type="compositionally biased region" description="Low complexity" evidence="1">
    <location>
        <begin position="1"/>
        <end position="18"/>
    </location>
</feature>
<protein>
    <submittedName>
        <fullName evidence="2">Uncharacterized protein</fullName>
    </submittedName>
</protein>
<evidence type="ECO:0000313" key="3">
    <source>
        <dbReference type="Proteomes" id="UP000319210"/>
    </source>
</evidence>
<dbReference type="AlphaFoldDB" id="A0A4Y3R4M9"/>
<feature type="region of interest" description="Disordered" evidence="1">
    <location>
        <begin position="1"/>
        <end position="120"/>
    </location>
</feature>
<gene>
    <name evidence="2" type="ORF">SCA03_48100</name>
</gene>
<keyword evidence="3" id="KW-1185">Reference proteome</keyword>
<feature type="compositionally biased region" description="Polar residues" evidence="1">
    <location>
        <begin position="148"/>
        <end position="162"/>
    </location>
</feature>
<sequence length="162" mass="16889">MSSEASTEVAAESVTVESGSIGAKEALNGMAVSRGQAGVTDGGPAQVADGTGETEEGPTGSGDRSPARGRRRRTSASTVYALRGGAVASGGCGPRRPREAGRPGIREHRERPERPVAGRRLAPGWRRSLVRALRCGRRCFDGTPSAFADSQGNSLSDQDPWR</sequence>
<comment type="caution">
    <text evidence="2">The sequence shown here is derived from an EMBL/GenBank/DDBJ whole genome shotgun (WGS) entry which is preliminary data.</text>
</comment>
<dbReference type="Proteomes" id="UP000319210">
    <property type="component" value="Unassembled WGS sequence"/>
</dbReference>
<organism evidence="2 3">
    <name type="scientific">Streptomyces cacaoi</name>
    <dbReference type="NCBI Taxonomy" id="1898"/>
    <lineage>
        <taxon>Bacteria</taxon>
        <taxon>Bacillati</taxon>
        <taxon>Actinomycetota</taxon>
        <taxon>Actinomycetes</taxon>
        <taxon>Kitasatosporales</taxon>
        <taxon>Streptomycetaceae</taxon>
        <taxon>Streptomyces</taxon>
    </lineage>
</organism>
<feature type="region of interest" description="Disordered" evidence="1">
    <location>
        <begin position="142"/>
        <end position="162"/>
    </location>
</feature>
<reference evidence="2 3" key="1">
    <citation type="submission" date="2019-06" db="EMBL/GenBank/DDBJ databases">
        <title>Whole genome shotgun sequence of Streptomyces cacaoi subsp. cacaoi NBRC 12748.</title>
        <authorList>
            <person name="Hosoyama A."/>
            <person name="Uohara A."/>
            <person name="Ohji S."/>
            <person name="Ichikawa N."/>
        </authorList>
    </citation>
    <scope>NUCLEOTIDE SEQUENCE [LARGE SCALE GENOMIC DNA]</scope>
    <source>
        <strain evidence="2 3">NBRC 12748</strain>
    </source>
</reference>
<proteinExistence type="predicted"/>
<evidence type="ECO:0000256" key="1">
    <source>
        <dbReference type="SAM" id="MobiDB-lite"/>
    </source>
</evidence>
<feature type="compositionally biased region" description="Basic and acidic residues" evidence="1">
    <location>
        <begin position="96"/>
        <end position="116"/>
    </location>
</feature>
<evidence type="ECO:0000313" key="2">
    <source>
        <dbReference type="EMBL" id="GEB52259.1"/>
    </source>
</evidence>